<keyword evidence="3" id="KW-0256">Endoplasmic reticulum</keyword>
<proteinExistence type="predicted"/>
<keyword evidence="4" id="KW-1133">Transmembrane helix</keyword>
<evidence type="ECO:0000256" key="5">
    <source>
        <dbReference type="ARBA" id="ARBA00023136"/>
    </source>
</evidence>
<sequence length="147" mass="15914">MKILAIASAGGHWIQLLRLLSAFEGHDISFMSTKASFASTVNGMSFYAVPDANRWNKLKLIYLAFRVAKVVYTLKPQVIISTGAAPGLMGIIAGKLLGSKTIWVDSIANVEKVSLSGKIALHFADKVYTQWPDLATQKITFAGNVLS</sequence>
<evidence type="ECO:0000313" key="6">
    <source>
        <dbReference type="EMBL" id="MFC5271567.1"/>
    </source>
</evidence>
<name>A0ABW0ECE6_9BACT</name>
<dbReference type="SUPFAM" id="SSF53756">
    <property type="entry name" value="UDP-Glycosyltransferase/glycogen phosphorylase"/>
    <property type="match status" value="1"/>
</dbReference>
<gene>
    <name evidence="6" type="ORF">ACFPIB_13165</name>
</gene>
<dbReference type="RefSeq" id="WP_378017923.1">
    <property type="nucleotide sequence ID" value="NZ_JBHSKT010000007.1"/>
</dbReference>
<protein>
    <submittedName>
        <fullName evidence="6">Oligosaccharide biosynthesis protein Alg14</fullName>
    </submittedName>
</protein>
<dbReference type="EMBL" id="JBHSKT010000007">
    <property type="protein sequence ID" value="MFC5271567.1"/>
    <property type="molecule type" value="Genomic_DNA"/>
</dbReference>
<evidence type="ECO:0000256" key="1">
    <source>
        <dbReference type="ARBA" id="ARBA00004389"/>
    </source>
</evidence>
<dbReference type="PANTHER" id="PTHR12154:SF4">
    <property type="entry name" value="UDP-N-ACETYLGLUCOSAMINE TRANSFERASE SUBUNIT ALG14 HOMOLOG"/>
    <property type="match status" value="1"/>
</dbReference>
<dbReference type="Gene3D" id="3.40.50.2000">
    <property type="entry name" value="Glycogen Phosphorylase B"/>
    <property type="match status" value="1"/>
</dbReference>
<evidence type="ECO:0000256" key="2">
    <source>
        <dbReference type="ARBA" id="ARBA00022692"/>
    </source>
</evidence>
<reference evidence="7" key="1">
    <citation type="journal article" date="2019" name="Int. J. Syst. Evol. Microbiol.">
        <title>The Global Catalogue of Microorganisms (GCM) 10K type strain sequencing project: providing services to taxonomists for standard genome sequencing and annotation.</title>
        <authorList>
            <consortium name="The Broad Institute Genomics Platform"/>
            <consortium name="The Broad Institute Genome Sequencing Center for Infectious Disease"/>
            <person name="Wu L."/>
            <person name="Ma J."/>
        </authorList>
    </citation>
    <scope>NUCLEOTIDE SEQUENCE [LARGE SCALE GENOMIC DNA]</scope>
    <source>
        <strain evidence="7">KACC 12602</strain>
    </source>
</reference>
<dbReference type="PANTHER" id="PTHR12154">
    <property type="entry name" value="GLYCOSYL TRANSFERASE-RELATED"/>
    <property type="match status" value="1"/>
</dbReference>
<organism evidence="6 7">
    <name type="scientific">Adhaeribacter terreus</name>
    <dbReference type="NCBI Taxonomy" id="529703"/>
    <lineage>
        <taxon>Bacteria</taxon>
        <taxon>Pseudomonadati</taxon>
        <taxon>Bacteroidota</taxon>
        <taxon>Cytophagia</taxon>
        <taxon>Cytophagales</taxon>
        <taxon>Hymenobacteraceae</taxon>
        <taxon>Adhaeribacter</taxon>
    </lineage>
</organism>
<dbReference type="InterPro" id="IPR013969">
    <property type="entry name" value="Oligosacch_biosynth_Alg14"/>
</dbReference>
<keyword evidence="5" id="KW-0472">Membrane</keyword>
<dbReference type="Proteomes" id="UP001596161">
    <property type="component" value="Unassembled WGS sequence"/>
</dbReference>
<comment type="subcellular location">
    <subcellularLocation>
        <location evidence="1">Endoplasmic reticulum membrane</location>
        <topology evidence="1">Single-pass membrane protein</topology>
    </subcellularLocation>
</comment>
<dbReference type="Pfam" id="PF08660">
    <property type="entry name" value="Alg14"/>
    <property type="match status" value="1"/>
</dbReference>
<evidence type="ECO:0000256" key="3">
    <source>
        <dbReference type="ARBA" id="ARBA00022824"/>
    </source>
</evidence>
<keyword evidence="2" id="KW-0812">Transmembrane</keyword>
<comment type="caution">
    <text evidence="6">The sequence shown here is derived from an EMBL/GenBank/DDBJ whole genome shotgun (WGS) entry which is preliminary data.</text>
</comment>
<evidence type="ECO:0000313" key="7">
    <source>
        <dbReference type="Proteomes" id="UP001596161"/>
    </source>
</evidence>
<accession>A0ABW0ECE6</accession>
<evidence type="ECO:0000256" key="4">
    <source>
        <dbReference type="ARBA" id="ARBA00022989"/>
    </source>
</evidence>
<keyword evidence="7" id="KW-1185">Reference proteome</keyword>